<name>A0ABQ9IYD8_9CUCU</name>
<evidence type="ECO:0000256" key="1">
    <source>
        <dbReference type="SAM" id="MobiDB-lite"/>
    </source>
</evidence>
<protein>
    <submittedName>
        <fullName evidence="2">Uncharacterized protein</fullName>
    </submittedName>
</protein>
<keyword evidence="3" id="KW-1185">Reference proteome</keyword>
<dbReference type="Proteomes" id="UP001162164">
    <property type="component" value="Unassembled WGS sequence"/>
</dbReference>
<gene>
    <name evidence="2" type="ORF">NQ317_007374</name>
</gene>
<evidence type="ECO:0000313" key="2">
    <source>
        <dbReference type="EMBL" id="KAJ8969013.1"/>
    </source>
</evidence>
<evidence type="ECO:0000313" key="3">
    <source>
        <dbReference type="Proteomes" id="UP001162164"/>
    </source>
</evidence>
<accession>A0ABQ9IYD8</accession>
<feature type="compositionally biased region" description="Low complexity" evidence="1">
    <location>
        <begin position="100"/>
        <end position="112"/>
    </location>
</feature>
<proteinExistence type="predicted"/>
<organism evidence="2 3">
    <name type="scientific">Molorchus minor</name>
    <dbReference type="NCBI Taxonomy" id="1323400"/>
    <lineage>
        <taxon>Eukaryota</taxon>
        <taxon>Metazoa</taxon>
        <taxon>Ecdysozoa</taxon>
        <taxon>Arthropoda</taxon>
        <taxon>Hexapoda</taxon>
        <taxon>Insecta</taxon>
        <taxon>Pterygota</taxon>
        <taxon>Neoptera</taxon>
        <taxon>Endopterygota</taxon>
        <taxon>Coleoptera</taxon>
        <taxon>Polyphaga</taxon>
        <taxon>Cucujiformia</taxon>
        <taxon>Chrysomeloidea</taxon>
        <taxon>Cerambycidae</taxon>
        <taxon>Lamiinae</taxon>
        <taxon>Monochamini</taxon>
        <taxon>Molorchus</taxon>
    </lineage>
</organism>
<comment type="caution">
    <text evidence="2">The sequence shown here is derived from an EMBL/GenBank/DDBJ whole genome shotgun (WGS) entry which is preliminary data.</text>
</comment>
<reference evidence="2" key="1">
    <citation type="journal article" date="2023" name="Insect Mol. Biol.">
        <title>Genome sequencing provides insights into the evolution of gene families encoding plant cell wall-degrading enzymes in longhorned beetles.</title>
        <authorList>
            <person name="Shin N.R."/>
            <person name="Okamura Y."/>
            <person name="Kirsch R."/>
            <person name="Pauchet Y."/>
        </authorList>
    </citation>
    <scope>NUCLEOTIDE SEQUENCE</scope>
    <source>
        <strain evidence="2">MMC_N1</strain>
    </source>
</reference>
<sequence>MSDRRLKLHHILAKGQCSFLVRKATVSANSTCLCCRSCGPSTSPSRDFRQILQDQEDRVLSPPSPSPTPSSGEDADGDEFYMSANSISFRPAPPPPPVARRPSSSSNASSLG</sequence>
<dbReference type="EMBL" id="JAPWTJ010001883">
    <property type="protein sequence ID" value="KAJ8969013.1"/>
    <property type="molecule type" value="Genomic_DNA"/>
</dbReference>
<feature type="region of interest" description="Disordered" evidence="1">
    <location>
        <begin position="38"/>
        <end position="112"/>
    </location>
</feature>